<sequence length="136" mass="14508">MPWLAVFLLGSLPQLGVAGDCTYRKDSLGHTRYQCQDGRDGSLRTDSLGTVRDSGSGTSWRKDSLGNVRGSDGTTYRQDSLGNVRASNGKSGLNVTWRKDSLGNLRASDGTVCRNDSLGILRCDGNGTPPAVLQSE</sequence>
<proteinExistence type="predicted"/>
<name>A0A5F0K975_9GAMM</name>
<feature type="region of interest" description="Disordered" evidence="1">
    <location>
        <begin position="44"/>
        <end position="85"/>
    </location>
</feature>
<comment type="caution">
    <text evidence="3">The sequence shown here is derived from an EMBL/GenBank/DDBJ whole genome shotgun (WGS) entry which is preliminary data.</text>
</comment>
<evidence type="ECO:0000256" key="1">
    <source>
        <dbReference type="SAM" id="MobiDB-lite"/>
    </source>
</evidence>
<dbReference type="EMBL" id="QORK01000029">
    <property type="protein sequence ID" value="TFF78381.1"/>
    <property type="molecule type" value="Genomic_DNA"/>
</dbReference>
<dbReference type="OrthoDB" id="5588318at2"/>
<feature type="compositionally biased region" description="Polar residues" evidence="1">
    <location>
        <begin position="44"/>
        <end position="59"/>
    </location>
</feature>
<dbReference type="Proteomes" id="UP000297914">
    <property type="component" value="Unassembled WGS sequence"/>
</dbReference>
<dbReference type="Proteomes" id="UP000297720">
    <property type="component" value="Unassembled WGS sequence"/>
</dbReference>
<keyword evidence="4" id="KW-1185">Reference proteome</keyword>
<organism evidence="3 5">
    <name type="scientific">Aeromonas taiwanensis</name>
    <dbReference type="NCBI Taxonomy" id="633417"/>
    <lineage>
        <taxon>Bacteria</taxon>
        <taxon>Pseudomonadati</taxon>
        <taxon>Pseudomonadota</taxon>
        <taxon>Gammaproteobacteria</taxon>
        <taxon>Aeromonadales</taxon>
        <taxon>Aeromonadaceae</taxon>
        <taxon>Aeromonas</taxon>
    </lineage>
</organism>
<evidence type="ECO:0000313" key="2">
    <source>
        <dbReference type="EMBL" id="TFF74185.1"/>
    </source>
</evidence>
<protein>
    <submittedName>
        <fullName evidence="3">Uncharacterized protein</fullName>
    </submittedName>
</protein>
<reference evidence="3 5" key="1">
    <citation type="submission" date="2018-06" db="EMBL/GenBank/DDBJ databases">
        <title>Occurrence of a novel blaKPC-2- and qnrS2- harbouring IncP6 plasmid from Aeromonas taiwanensis isolates recovered from the river sediments.</title>
        <authorList>
            <person name="Zheng B."/>
            <person name="Yu X."/>
            <person name="Xiao Y."/>
        </authorList>
    </citation>
    <scope>NUCLEOTIDE SEQUENCE [LARGE SCALE GENOMIC DNA]</scope>
    <source>
        <strain evidence="2 4">1713</strain>
        <strain evidence="3 5">198</strain>
    </source>
</reference>
<evidence type="ECO:0000313" key="5">
    <source>
        <dbReference type="Proteomes" id="UP000297914"/>
    </source>
</evidence>
<evidence type="ECO:0000313" key="4">
    <source>
        <dbReference type="Proteomes" id="UP000297720"/>
    </source>
</evidence>
<dbReference type="EMBL" id="QORL01000029">
    <property type="protein sequence ID" value="TFF74185.1"/>
    <property type="molecule type" value="Genomic_DNA"/>
</dbReference>
<accession>A0A5F0K975</accession>
<feature type="compositionally biased region" description="Polar residues" evidence="1">
    <location>
        <begin position="72"/>
        <end position="85"/>
    </location>
</feature>
<gene>
    <name evidence="2" type="ORF">DRM93_13785</name>
    <name evidence="3" type="ORF">DRM94_13785</name>
</gene>
<dbReference type="AlphaFoldDB" id="A0A5F0K975"/>
<evidence type="ECO:0000313" key="3">
    <source>
        <dbReference type="EMBL" id="TFF78381.1"/>
    </source>
</evidence>